<dbReference type="AlphaFoldDB" id="A0A1G2SZH2"/>
<proteinExistence type="predicted"/>
<accession>A0A1G2SZH2</accession>
<evidence type="ECO:0008006" key="3">
    <source>
        <dbReference type="Google" id="ProtNLM"/>
    </source>
</evidence>
<dbReference type="Proteomes" id="UP000178107">
    <property type="component" value="Unassembled WGS sequence"/>
</dbReference>
<gene>
    <name evidence="1" type="ORF">A2838_02235</name>
</gene>
<name>A0A1G2SZH2_9BACT</name>
<protein>
    <recommendedName>
        <fullName evidence="3">Nucleotide-diphospho-sugar transferase domain-containing protein</fullName>
    </recommendedName>
</protein>
<evidence type="ECO:0000313" key="2">
    <source>
        <dbReference type="Proteomes" id="UP000178107"/>
    </source>
</evidence>
<sequence length="248" mass="29373">MIFRWSIWGQYKEKNLDLLRYSILSFKKQFGNKHRYVIYTDSPSDWMNKFNGIAEVLDFTNIVSEYDIDSVATWKKWCPSPRIDVNETEVYIDSDVFLLRYPKEIDDFIKDSKSKFGIMDEFFGQLWQYGAMQQKADKQTPFVNAGLFIQKAGYNISQDLSEELNWWKKNISKDNQTHHDEQGALAIALTRYSINGELYIFPKEKYMLIGPNENADIEDLDEVTMFHAVYPDHPAFYKFKHYLDDLLK</sequence>
<reference evidence="1 2" key="1">
    <citation type="journal article" date="2016" name="Nat. Commun.">
        <title>Thousands of microbial genomes shed light on interconnected biogeochemical processes in an aquifer system.</title>
        <authorList>
            <person name="Anantharaman K."/>
            <person name="Brown C.T."/>
            <person name="Hug L.A."/>
            <person name="Sharon I."/>
            <person name="Castelle C.J."/>
            <person name="Probst A.J."/>
            <person name="Thomas B.C."/>
            <person name="Singh A."/>
            <person name="Wilkins M.J."/>
            <person name="Karaoz U."/>
            <person name="Brodie E.L."/>
            <person name="Williams K.H."/>
            <person name="Hubbard S.S."/>
            <person name="Banfield J.F."/>
        </authorList>
    </citation>
    <scope>NUCLEOTIDE SEQUENCE [LARGE SCALE GENOMIC DNA]</scope>
</reference>
<comment type="caution">
    <text evidence="1">The sequence shown here is derived from an EMBL/GenBank/DDBJ whole genome shotgun (WGS) entry which is preliminary data.</text>
</comment>
<evidence type="ECO:0000313" key="1">
    <source>
        <dbReference type="EMBL" id="OHA90394.1"/>
    </source>
</evidence>
<dbReference type="EMBL" id="MHVH01000005">
    <property type="protein sequence ID" value="OHA90394.1"/>
    <property type="molecule type" value="Genomic_DNA"/>
</dbReference>
<organism evidence="1 2">
    <name type="scientific">Candidatus Zambryskibacteria bacterium RIFCSPHIGHO2_01_FULL_46_25</name>
    <dbReference type="NCBI Taxonomy" id="1802738"/>
    <lineage>
        <taxon>Bacteria</taxon>
        <taxon>Candidatus Zambryskiibacteriota</taxon>
    </lineage>
</organism>